<gene>
    <name evidence="2" type="ORF">AM588_10000992</name>
</gene>
<proteinExistence type="predicted"/>
<feature type="compositionally biased region" description="Acidic residues" evidence="1">
    <location>
        <begin position="31"/>
        <end position="42"/>
    </location>
</feature>
<feature type="region of interest" description="Disordered" evidence="1">
    <location>
        <begin position="1"/>
        <end position="64"/>
    </location>
</feature>
<protein>
    <submittedName>
        <fullName evidence="2">Uncharacterized protein</fullName>
    </submittedName>
</protein>
<name>A0A0W8CNU7_PHYNI</name>
<reference evidence="2 3" key="1">
    <citation type="submission" date="2015-11" db="EMBL/GenBank/DDBJ databases">
        <title>Genomes and virulence difference between two physiological races of Phytophthora nicotianae.</title>
        <authorList>
            <person name="Liu H."/>
            <person name="Ma X."/>
            <person name="Yu H."/>
            <person name="Fang D."/>
            <person name="Li Y."/>
            <person name="Wang X."/>
            <person name="Wang W."/>
            <person name="Dong Y."/>
            <person name="Xiao B."/>
        </authorList>
    </citation>
    <scope>NUCLEOTIDE SEQUENCE [LARGE SCALE GENOMIC DNA]</scope>
    <source>
        <strain evidence="3">race 1</strain>
    </source>
</reference>
<evidence type="ECO:0000313" key="2">
    <source>
        <dbReference type="EMBL" id="KUF85736.1"/>
    </source>
</evidence>
<dbReference type="EMBL" id="LNFP01001557">
    <property type="protein sequence ID" value="KUF85736.1"/>
    <property type="molecule type" value="Genomic_DNA"/>
</dbReference>
<evidence type="ECO:0000256" key="1">
    <source>
        <dbReference type="SAM" id="MobiDB-lite"/>
    </source>
</evidence>
<dbReference type="AlphaFoldDB" id="A0A0W8CNU7"/>
<accession>A0A0W8CNU7</accession>
<organism evidence="2 3">
    <name type="scientific">Phytophthora nicotianae</name>
    <name type="common">Potato buckeye rot agent</name>
    <name type="synonym">Phytophthora parasitica</name>
    <dbReference type="NCBI Taxonomy" id="4792"/>
    <lineage>
        <taxon>Eukaryota</taxon>
        <taxon>Sar</taxon>
        <taxon>Stramenopiles</taxon>
        <taxon>Oomycota</taxon>
        <taxon>Peronosporomycetes</taxon>
        <taxon>Peronosporales</taxon>
        <taxon>Peronosporaceae</taxon>
        <taxon>Phytophthora</taxon>
    </lineage>
</organism>
<feature type="compositionally biased region" description="Acidic residues" evidence="1">
    <location>
        <begin position="50"/>
        <end position="64"/>
    </location>
</feature>
<evidence type="ECO:0000313" key="3">
    <source>
        <dbReference type="Proteomes" id="UP000054636"/>
    </source>
</evidence>
<dbReference type="Proteomes" id="UP000054636">
    <property type="component" value="Unassembled WGS sequence"/>
</dbReference>
<comment type="caution">
    <text evidence="2">The sequence shown here is derived from an EMBL/GenBank/DDBJ whole genome shotgun (WGS) entry which is preliminary data.</text>
</comment>
<sequence length="104" mass="11666">MRSQELFHPVSEDDINLSPESLDRGYGSEELSNEGSDDETEVTEPMCYVDDLDSSDSDDDNEDITFDIPDDELRNIAAQGWNIYNEQHSGKISIILTSLAHLVT</sequence>